<sequence length="62" mass="6873">MIGDPQAAHRAFRQRADQLQRRRNLLSGAHRASLSRGSVAYASPGQVPGPAQRTPRGFTYRQ</sequence>
<name>A0A017TI73_9BACT</name>
<organism evidence="2 3">
    <name type="scientific">Chondromyces apiculatus DSM 436</name>
    <dbReference type="NCBI Taxonomy" id="1192034"/>
    <lineage>
        <taxon>Bacteria</taxon>
        <taxon>Pseudomonadati</taxon>
        <taxon>Myxococcota</taxon>
        <taxon>Polyangia</taxon>
        <taxon>Polyangiales</taxon>
        <taxon>Polyangiaceae</taxon>
        <taxon>Chondromyces</taxon>
    </lineage>
</organism>
<feature type="region of interest" description="Disordered" evidence="1">
    <location>
        <begin position="23"/>
        <end position="62"/>
    </location>
</feature>
<comment type="caution">
    <text evidence="2">The sequence shown here is derived from an EMBL/GenBank/DDBJ whole genome shotgun (WGS) entry which is preliminary data.</text>
</comment>
<proteinExistence type="predicted"/>
<evidence type="ECO:0000313" key="3">
    <source>
        <dbReference type="Proteomes" id="UP000019678"/>
    </source>
</evidence>
<accession>A0A017TI73</accession>
<reference evidence="2 3" key="1">
    <citation type="submission" date="2013-05" db="EMBL/GenBank/DDBJ databases">
        <title>Genome assembly of Chondromyces apiculatus DSM 436.</title>
        <authorList>
            <person name="Sharma G."/>
            <person name="Khatri I."/>
            <person name="Kaur C."/>
            <person name="Mayilraj S."/>
            <person name="Subramanian S."/>
        </authorList>
    </citation>
    <scope>NUCLEOTIDE SEQUENCE [LARGE SCALE GENOMIC DNA]</scope>
    <source>
        <strain evidence="2 3">DSM 436</strain>
    </source>
</reference>
<gene>
    <name evidence="2" type="ORF">CAP_4087</name>
</gene>
<evidence type="ECO:0000256" key="1">
    <source>
        <dbReference type="SAM" id="MobiDB-lite"/>
    </source>
</evidence>
<dbReference type="EMBL" id="ASRX01000003">
    <property type="protein sequence ID" value="EYF08557.1"/>
    <property type="molecule type" value="Genomic_DNA"/>
</dbReference>
<protein>
    <submittedName>
        <fullName evidence="2">Uncharacterized protein</fullName>
    </submittedName>
</protein>
<dbReference type="Proteomes" id="UP000019678">
    <property type="component" value="Unassembled WGS sequence"/>
</dbReference>
<keyword evidence="3" id="KW-1185">Reference proteome</keyword>
<evidence type="ECO:0000313" key="2">
    <source>
        <dbReference type="EMBL" id="EYF08557.1"/>
    </source>
</evidence>
<dbReference type="AlphaFoldDB" id="A0A017TI73"/>
<dbReference type="STRING" id="1192034.CAP_4087"/>